<dbReference type="Proteomes" id="UP000054565">
    <property type="component" value="Unassembled WGS sequence"/>
</dbReference>
<reference evidence="2" key="1">
    <citation type="journal article" date="2010" name="Genome Res.">
        <title>Population genomic sequencing of Coccidioides fungi reveals recent hybridization and transposon control.</title>
        <authorList>
            <person name="Neafsey D.E."/>
            <person name="Barker B.M."/>
            <person name="Sharpton T.J."/>
            <person name="Stajich J.E."/>
            <person name="Park D.J."/>
            <person name="Whiston E."/>
            <person name="Hung C.-Y."/>
            <person name="McMahan C."/>
            <person name="White J."/>
            <person name="Sykes S."/>
            <person name="Heiman D."/>
            <person name="Young S."/>
            <person name="Zeng Q."/>
            <person name="Abouelleil A."/>
            <person name="Aftuck L."/>
            <person name="Bessette D."/>
            <person name="Brown A."/>
            <person name="FitzGerald M."/>
            <person name="Lui A."/>
            <person name="Macdonald J.P."/>
            <person name="Priest M."/>
            <person name="Orbach M.J."/>
            <person name="Galgiani J.N."/>
            <person name="Kirkland T.N."/>
            <person name="Cole G.T."/>
            <person name="Birren B.W."/>
            <person name="Henn M.R."/>
            <person name="Taylor J.W."/>
            <person name="Rounsley S.D."/>
        </authorList>
    </citation>
    <scope>NUCLEOTIDE SEQUENCE [LARGE SCALE GENOMIC DNA]</scope>
    <source>
        <strain evidence="2">RMSCC 2394</strain>
    </source>
</reference>
<proteinExistence type="predicted"/>
<name>A0A0J6YC08_COCIT</name>
<gene>
    <name evidence="1" type="ORF">CIRG_04275</name>
</gene>
<dbReference type="AlphaFoldDB" id="A0A0J6YC08"/>
<protein>
    <submittedName>
        <fullName evidence="1">Uncharacterized protein</fullName>
    </submittedName>
</protein>
<dbReference type="EMBL" id="DS028095">
    <property type="protein sequence ID" value="KMP04594.1"/>
    <property type="molecule type" value="Genomic_DNA"/>
</dbReference>
<evidence type="ECO:0000313" key="2">
    <source>
        <dbReference type="Proteomes" id="UP000054565"/>
    </source>
</evidence>
<organism evidence="1 2">
    <name type="scientific">Coccidioides immitis RMSCC 2394</name>
    <dbReference type="NCBI Taxonomy" id="404692"/>
    <lineage>
        <taxon>Eukaryota</taxon>
        <taxon>Fungi</taxon>
        <taxon>Dikarya</taxon>
        <taxon>Ascomycota</taxon>
        <taxon>Pezizomycotina</taxon>
        <taxon>Eurotiomycetes</taxon>
        <taxon>Eurotiomycetidae</taxon>
        <taxon>Onygenales</taxon>
        <taxon>Onygenaceae</taxon>
        <taxon>Coccidioides</taxon>
    </lineage>
</organism>
<evidence type="ECO:0000313" key="1">
    <source>
        <dbReference type="EMBL" id="KMP04594.1"/>
    </source>
</evidence>
<sequence length="114" mass="12472">MSAAGQSLLQTIQLQQRSRLSIRLFHPSALRHVPIDYLAPPLRKPQDLFGTSPVLPRFGCNTKIATVRVPETIPNSSVRGPSNLVPDHPFEVCTLALESGTALLAPTEKNTLQH</sequence>
<accession>A0A0J6YC08</accession>